<reference evidence="2" key="1">
    <citation type="submission" date="2018-04" db="EMBL/GenBank/DDBJ databases">
        <title>WGS assembly of Panicum hallii.</title>
        <authorList>
            <person name="Lovell J."/>
            <person name="Jenkins J."/>
            <person name="Lowry D."/>
            <person name="Mamidi S."/>
            <person name="Sreedasyam A."/>
            <person name="Weng X."/>
            <person name="Barry K."/>
            <person name="Bonette J."/>
            <person name="Campitelli B."/>
            <person name="Daum C."/>
            <person name="Gordon S."/>
            <person name="Gould B."/>
            <person name="Lipzen A."/>
            <person name="Macqueen A."/>
            <person name="Palacio-Mejia J."/>
            <person name="Plott C."/>
            <person name="Shakirov E."/>
            <person name="Shu S."/>
            <person name="Yoshinaga Y."/>
            <person name="Zane M."/>
            <person name="Rokhsar D."/>
            <person name="Grimwood J."/>
            <person name="Schmutz J."/>
            <person name="Juenger T."/>
        </authorList>
    </citation>
    <scope>NUCLEOTIDE SEQUENCE [LARGE SCALE GENOMIC DNA]</scope>
    <source>
        <strain evidence="2">FIL2</strain>
    </source>
</reference>
<keyword evidence="1" id="KW-1133">Transmembrane helix</keyword>
<evidence type="ECO:0000256" key="1">
    <source>
        <dbReference type="SAM" id="Phobius"/>
    </source>
</evidence>
<sequence>MAAPPATRRDLGRLLLPPAAPAPTARPAGYGIDDLLLDADRVLMLLGALVLTWQPPPAAVTAPLDAGRLFVVAALLLWLLGATAATLSLAGLRRVIPGLAAAGAVTAVAALLSAATVACRGL</sequence>
<proteinExistence type="predicted"/>
<accession>A0A2S3HI84</accession>
<keyword evidence="1" id="KW-0472">Membrane</keyword>
<feature type="transmembrane region" description="Helical" evidence="1">
    <location>
        <begin position="96"/>
        <end position="119"/>
    </location>
</feature>
<dbReference type="EMBL" id="CM008049">
    <property type="protein sequence ID" value="PAN23461.1"/>
    <property type="molecule type" value="Genomic_DNA"/>
</dbReference>
<dbReference type="Proteomes" id="UP000243499">
    <property type="component" value="Chromosome 4"/>
</dbReference>
<dbReference type="Gramene" id="PAN23461">
    <property type="protein sequence ID" value="PAN23461"/>
    <property type="gene ID" value="PAHAL_4G093600"/>
</dbReference>
<gene>
    <name evidence="2" type="ORF">PAHAL_4G093600</name>
</gene>
<feature type="transmembrane region" description="Helical" evidence="1">
    <location>
        <begin position="69"/>
        <end position="90"/>
    </location>
</feature>
<evidence type="ECO:0000313" key="2">
    <source>
        <dbReference type="EMBL" id="PAN23461.1"/>
    </source>
</evidence>
<dbReference type="AlphaFoldDB" id="A0A2S3HI84"/>
<organism evidence="2">
    <name type="scientific">Panicum hallii</name>
    <dbReference type="NCBI Taxonomy" id="206008"/>
    <lineage>
        <taxon>Eukaryota</taxon>
        <taxon>Viridiplantae</taxon>
        <taxon>Streptophyta</taxon>
        <taxon>Embryophyta</taxon>
        <taxon>Tracheophyta</taxon>
        <taxon>Spermatophyta</taxon>
        <taxon>Magnoliopsida</taxon>
        <taxon>Liliopsida</taxon>
        <taxon>Poales</taxon>
        <taxon>Poaceae</taxon>
        <taxon>PACMAD clade</taxon>
        <taxon>Panicoideae</taxon>
        <taxon>Panicodae</taxon>
        <taxon>Paniceae</taxon>
        <taxon>Panicinae</taxon>
        <taxon>Panicum</taxon>
        <taxon>Panicum sect. Panicum</taxon>
    </lineage>
</organism>
<protein>
    <submittedName>
        <fullName evidence="2">Uncharacterized protein</fullName>
    </submittedName>
</protein>
<keyword evidence="1" id="KW-0812">Transmembrane</keyword>
<name>A0A2S3HI84_9POAL</name>